<evidence type="ECO:0000256" key="2">
    <source>
        <dbReference type="SAM" id="SignalP"/>
    </source>
</evidence>
<sequence length="346" mass="38181">MRRACLVLAVAGWTSIFHLQIAALPADASGEMRADLGHGGAAGGTTPDEVTVILEANATLSTRPPYTSLTELIRMTPTSSRFVITESGGTRCEYAANDLRIPPECPDYRNHGNQSGKYEQRVNEKWIVRDCNLAVSGLVWNQTMCRCEWGPDGDASLLDFDRSTPCDTMLNVTFEDGMIDDAKSSFLELTSGSTVALRHYTSREGKEAFDWHHVSLIYEDGTLLFRVDNHPCIISNDFSGEVEKTACPLTIGADPLEKESRYIGYLDNLVVARYCRRFVEQAMVPDDADNETESQDLVKKRNKRRGTKTTTSDKPTNAPATQAPEETGETEKGQQGKLGDVMNALQ</sequence>
<evidence type="ECO:0000313" key="3">
    <source>
        <dbReference type="EMBL" id="PVD25311.1"/>
    </source>
</evidence>
<dbReference type="EMBL" id="PZQS01000009">
    <property type="protein sequence ID" value="PVD25311.1"/>
    <property type="molecule type" value="Genomic_DNA"/>
</dbReference>
<evidence type="ECO:0000313" key="4">
    <source>
        <dbReference type="Proteomes" id="UP000245119"/>
    </source>
</evidence>
<evidence type="ECO:0000256" key="1">
    <source>
        <dbReference type="SAM" id="MobiDB-lite"/>
    </source>
</evidence>
<reference evidence="3 4" key="1">
    <citation type="submission" date="2018-04" db="EMBL/GenBank/DDBJ databases">
        <title>The genome of golden apple snail Pomacea canaliculata provides insight into stress tolerance and invasive adaptation.</title>
        <authorList>
            <person name="Liu C."/>
            <person name="Liu B."/>
            <person name="Ren Y."/>
            <person name="Zhang Y."/>
            <person name="Wang H."/>
            <person name="Li S."/>
            <person name="Jiang F."/>
            <person name="Yin L."/>
            <person name="Zhang G."/>
            <person name="Qian W."/>
            <person name="Fan W."/>
        </authorList>
    </citation>
    <scope>NUCLEOTIDE SEQUENCE [LARGE SCALE GENOMIC DNA]</scope>
    <source>
        <strain evidence="3">SZHN2017</strain>
        <tissue evidence="3">Muscle</tissue>
    </source>
</reference>
<organism evidence="3 4">
    <name type="scientific">Pomacea canaliculata</name>
    <name type="common">Golden apple snail</name>
    <dbReference type="NCBI Taxonomy" id="400727"/>
    <lineage>
        <taxon>Eukaryota</taxon>
        <taxon>Metazoa</taxon>
        <taxon>Spiralia</taxon>
        <taxon>Lophotrochozoa</taxon>
        <taxon>Mollusca</taxon>
        <taxon>Gastropoda</taxon>
        <taxon>Caenogastropoda</taxon>
        <taxon>Architaenioglossa</taxon>
        <taxon>Ampullarioidea</taxon>
        <taxon>Ampullariidae</taxon>
        <taxon>Pomacea</taxon>
    </lineage>
</organism>
<gene>
    <name evidence="3" type="ORF">C0Q70_15811</name>
</gene>
<feature type="chain" id="PRO_5015409301" description="Laminin G domain-containing protein" evidence="2">
    <location>
        <begin position="29"/>
        <end position="346"/>
    </location>
</feature>
<dbReference type="InterPro" id="IPR013320">
    <property type="entry name" value="ConA-like_dom_sf"/>
</dbReference>
<dbReference type="OrthoDB" id="6130857at2759"/>
<feature type="signal peptide" evidence="2">
    <location>
        <begin position="1"/>
        <end position="28"/>
    </location>
</feature>
<dbReference type="AlphaFoldDB" id="A0A2T7NVW0"/>
<evidence type="ECO:0008006" key="5">
    <source>
        <dbReference type="Google" id="ProtNLM"/>
    </source>
</evidence>
<keyword evidence="2" id="KW-0732">Signal</keyword>
<protein>
    <recommendedName>
        <fullName evidence="5">Laminin G domain-containing protein</fullName>
    </recommendedName>
</protein>
<name>A0A2T7NVW0_POMCA</name>
<dbReference type="SUPFAM" id="SSF49899">
    <property type="entry name" value="Concanavalin A-like lectins/glucanases"/>
    <property type="match status" value="1"/>
</dbReference>
<dbReference type="Proteomes" id="UP000245119">
    <property type="component" value="Linkage Group LG9"/>
</dbReference>
<accession>A0A2T7NVW0</accession>
<feature type="region of interest" description="Disordered" evidence="1">
    <location>
        <begin position="288"/>
        <end position="346"/>
    </location>
</feature>
<comment type="caution">
    <text evidence="3">The sequence shown here is derived from an EMBL/GenBank/DDBJ whole genome shotgun (WGS) entry which is preliminary data.</text>
</comment>
<keyword evidence="4" id="KW-1185">Reference proteome</keyword>
<proteinExistence type="predicted"/>